<organism evidence="2 3">
    <name type="scientific">Vitis vinifera</name>
    <name type="common">Grape</name>
    <dbReference type="NCBI Taxonomy" id="29760"/>
    <lineage>
        <taxon>Eukaryota</taxon>
        <taxon>Viridiplantae</taxon>
        <taxon>Streptophyta</taxon>
        <taxon>Embryophyta</taxon>
        <taxon>Tracheophyta</taxon>
        <taxon>Spermatophyta</taxon>
        <taxon>Magnoliopsida</taxon>
        <taxon>eudicotyledons</taxon>
        <taxon>Gunneridae</taxon>
        <taxon>Pentapetalae</taxon>
        <taxon>rosids</taxon>
        <taxon>Vitales</taxon>
        <taxon>Vitaceae</taxon>
        <taxon>Viteae</taxon>
        <taxon>Vitis</taxon>
    </lineage>
</organism>
<dbReference type="GO" id="GO:2000762">
    <property type="term" value="P:regulation of phenylpropanoid metabolic process"/>
    <property type="evidence" value="ECO:0007669"/>
    <property type="project" value="InterPro"/>
</dbReference>
<sequence>MEMASNATLFEERVKEALKRCQERREPPLIWATEMVKCLDSAGLGLPSVELGQVLVSQLCFAHNCPSMWKFLDHALSSRLLSPLHVLSLLTSRFLSPSFESNNSGIFFCFMLICLHFCQGDFLVIVSLDRPSTSCIDIKLGNGGQAELHEDGAALNWNEIFSFQSHPYDSLLRRVVHLQTALVVRLTGLEMVVIGNGKLSNLVQSKSGGGSEIMPGEEGASTDMGDRGGGMCGVSRSSVAECGVRASFGVSAVFHPKQSL</sequence>
<evidence type="ECO:0000256" key="1">
    <source>
        <dbReference type="SAM" id="MobiDB-lite"/>
    </source>
</evidence>
<feature type="region of interest" description="Disordered" evidence="1">
    <location>
        <begin position="206"/>
        <end position="226"/>
    </location>
</feature>
<dbReference type="PANTHER" id="PTHR33739:SF3">
    <property type="entry name" value="OS07G0681500 PROTEIN"/>
    <property type="match status" value="1"/>
</dbReference>
<evidence type="ECO:0000313" key="3">
    <source>
        <dbReference type="Proteomes" id="UP000288805"/>
    </source>
</evidence>
<dbReference type="OrthoDB" id="683212at2759"/>
<dbReference type="AlphaFoldDB" id="A0A438H4Y1"/>
<proteinExistence type="predicted"/>
<dbReference type="PANTHER" id="PTHR33739">
    <property type="entry name" value="OS07G0681500 PROTEIN"/>
    <property type="match status" value="1"/>
</dbReference>
<dbReference type="InterPro" id="IPR039638">
    <property type="entry name" value="MED33A/B"/>
</dbReference>
<protein>
    <submittedName>
        <fullName evidence="2">Mediator of RNA polymerase II transcription subunit 33A</fullName>
    </submittedName>
</protein>
<dbReference type="Proteomes" id="UP000288805">
    <property type="component" value="Unassembled WGS sequence"/>
</dbReference>
<comment type="caution">
    <text evidence="2">The sequence shown here is derived from an EMBL/GenBank/DDBJ whole genome shotgun (WGS) entry which is preliminary data.</text>
</comment>
<dbReference type="GO" id="GO:0016592">
    <property type="term" value="C:mediator complex"/>
    <property type="evidence" value="ECO:0007669"/>
    <property type="project" value="InterPro"/>
</dbReference>
<gene>
    <name evidence="2" type="primary">MED33A_0</name>
    <name evidence="2" type="ORF">CK203_050012</name>
</gene>
<evidence type="ECO:0000313" key="2">
    <source>
        <dbReference type="EMBL" id="RVW79614.1"/>
    </source>
</evidence>
<dbReference type="EMBL" id="QGNW01000278">
    <property type="protein sequence ID" value="RVW79614.1"/>
    <property type="molecule type" value="Genomic_DNA"/>
</dbReference>
<reference evidence="2 3" key="1">
    <citation type="journal article" date="2018" name="PLoS Genet.">
        <title>Population sequencing reveals clonal diversity and ancestral inbreeding in the grapevine cultivar Chardonnay.</title>
        <authorList>
            <person name="Roach M.J."/>
            <person name="Johnson D.L."/>
            <person name="Bohlmann J."/>
            <person name="van Vuuren H.J."/>
            <person name="Jones S.J."/>
            <person name="Pretorius I.S."/>
            <person name="Schmidt S.A."/>
            <person name="Borneman A.R."/>
        </authorList>
    </citation>
    <scope>NUCLEOTIDE SEQUENCE [LARGE SCALE GENOMIC DNA]</scope>
    <source>
        <strain evidence="3">cv. Chardonnay</strain>
        <tissue evidence="2">Leaf</tissue>
    </source>
</reference>
<name>A0A438H4Y1_VITVI</name>
<accession>A0A438H4Y1</accession>